<evidence type="ECO:0000256" key="2">
    <source>
        <dbReference type="HAMAP-Rule" id="MF_01126"/>
    </source>
</evidence>
<dbReference type="GO" id="GO:0005737">
    <property type="term" value="C:cytoplasm"/>
    <property type="evidence" value="ECO:0007669"/>
    <property type="project" value="UniProtKB-SubCell"/>
</dbReference>
<evidence type="ECO:0000313" key="4">
    <source>
        <dbReference type="Proteomes" id="UP000286773"/>
    </source>
</evidence>
<sequence length="121" mass="14545">MLTNEQKLPNELVVQKRRGLVVWVYSLKQLRNLRKFGFIHHVSRKMKYVILYVNEEDVERTTSRLNKLFFVRRVETSFRPDINMNFDNRLGNRVRTKLEEDDGFEVEELNTRIQLADTADD</sequence>
<keyword evidence="4" id="KW-1185">Reference proteome</keyword>
<protein>
    <recommendedName>
        <fullName evidence="2">UPF0298 protein CBF27_02255</fullName>
    </recommendedName>
</protein>
<gene>
    <name evidence="3" type="ORF">CBF27_02255</name>
</gene>
<dbReference type="RefSeq" id="WP_126811994.1">
    <property type="nucleotide sequence ID" value="NZ_NGKC01000002.1"/>
</dbReference>
<keyword evidence="1 2" id="KW-0963">Cytoplasm</keyword>
<comment type="subcellular location">
    <subcellularLocation>
        <location evidence="2">Cytoplasm</location>
    </subcellularLocation>
</comment>
<comment type="similarity">
    <text evidence="2">Belongs to the UPF0298 family.</text>
</comment>
<organism evidence="3 4">
    <name type="scientific">Vagococcus acidifermentans</name>
    <dbReference type="NCBI Taxonomy" id="564710"/>
    <lineage>
        <taxon>Bacteria</taxon>
        <taxon>Bacillati</taxon>
        <taxon>Bacillota</taxon>
        <taxon>Bacilli</taxon>
        <taxon>Lactobacillales</taxon>
        <taxon>Enterococcaceae</taxon>
        <taxon>Vagococcus</taxon>
    </lineage>
</organism>
<evidence type="ECO:0000313" key="3">
    <source>
        <dbReference type="EMBL" id="RSU13744.1"/>
    </source>
</evidence>
<evidence type="ECO:0000256" key="1">
    <source>
        <dbReference type="ARBA" id="ARBA00022490"/>
    </source>
</evidence>
<dbReference type="EMBL" id="NGKC01000002">
    <property type="protein sequence ID" value="RSU13744.1"/>
    <property type="molecule type" value="Genomic_DNA"/>
</dbReference>
<dbReference type="AlphaFoldDB" id="A0A430B0A5"/>
<reference evidence="3 4" key="1">
    <citation type="submission" date="2017-05" db="EMBL/GenBank/DDBJ databases">
        <title>Vagococcus spp. assemblies.</title>
        <authorList>
            <person name="Gulvik C.A."/>
        </authorList>
    </citation>
    <scope>NUCLEOTIDE SEQUENCE [LARGE SCALE GENOMIC DNA]</scope>
    <source>
        <strain evidence="3 4">LMG 24798</strain>
    </source>
</reference>
<dbReference type="Proteomes" id="UP000286773">
    <property type="component" value="Unassembled WGS sequence"/>
</dbReference>
<name>A0A430B0A5_9ENTE</name>
<dbReference type="OrthoDB" id="2990788at2"/>
<proteinExistence type="inferred from homology"/>
<dbReference type="InterPro" id="IPR016979">
    <property type="entry name" value="DUF2129"/>
</dbReference>
<accession>A0A430B0A5</accession>
<dbReference type="Pfam" id="PF09902">
    <property type="entry name" value="DUF2129"/>
    <property type="match status" value="1"/>
</dbReference>
<dbReference type="HAMAP" id="MF_01126">
    <property type="entry name" value="UPF0298"/>
    <property type="match status" value="1"/>
</dbReference>
<comment type="caution">
    <text evidence="3">The sequence shown here is derived from an EMBL/GenBank/DDBJ whole genome shotgun (WGS) entry which is preliminary data.</text>
</comment>